<dbReference type="EMBL" id="AP024233">
    <property type="protein sequence ID" value="BCO08627.1"/>
    <property type="molecule type" value="Genomic_DNA"/>
</dbReference>
<evidence type="ECO:0000313" key="6">
    <source>
        <dbReference type="Proteomes" id="UP001063350"/>
    </source>
</evidence>
<dbReference type="AlphaFoldDB" id="A0A915U1A5"/>
<dbReference type="KEGG" id="ddu:GF1_10030"/>
<dbReference type="PROSITE" id="PS00383">
    <property type="entry name" value="TYR_PHOSPHATASE_1"/>
    <property type="match status" value="1"/>
</dbReference>
<keyword evidence="1" id="KW-0378">Hydrolase</keyword>
<accession>A0A915U1A5</accession>
<sequence length="368" mass="42151">MIWFRSGKGRKKKAKEKQHRYPLIWITSQLAVGYAPMSYAELDSIRKQGIDAIVNLCGEYCDLHEIEENSGFEVYYLPIPDECAPDMEEMEKALEWLDEAIYLGKKVLVHCRHGHGRTGTFVSAYLLRKGLGMKMAEKKLKNTPAGPTNYSQWSLLRKYGKKEGQLRLAEPAIEPHSTVDLEPHLRAYRELVAEVDTELEKLALSPGCGTKDSRCCREYFTLTLIESIAVHSAMNRRLKQEERHRAIERAIGVAAEIKKLRHEYAADEPDRFAHRFAEVGLRCPLQLDTGCQLFDERPLRCRIWGLETFRARQDVEDRLANLSRNVYFALTGEFPPAEGLRFSMADTVSGKFVQVYFHAMMQHHGTAS</sequence>
<dbReference type="SMART" id="SM00195">
    <property type="entry name" value="DSPc"/>
    <property type="match status" value="1"/>
</dbReference>
<organism evidence="5 6">
    <name type="scientific">Desulfolithobacter dissulfuricans</name>
    <dbReference type="NCBI Taxonomy" id="2795293"/>
    <lineage>
        <taxon>Bacteria</taxon>
        <taxon>Pseudomonadati</taxon>
        <taxon>Thermodesulfobacteriota</taxon>
        <taxon>Desulfobulbia</taxon>
        <taxon>Desulfobulbales</taxon>
        <taxon>Desulfobulbaceae</taxon>
        <taxon>Desulfolithobacter</taxon>
    </lineage>
</organism>
<proteinExistence type="predicted"/>
<keyword evidence="2" id="KW-1133">Transmembrane helix</keyword>
<keyword evidence="6" id="KW-1185">Reference proteome</keyword>
<evidence type="ECO:0000256" key="1">
    <source>
        <dbReference type="ARBA" id="ARBA00022801"/>
    </source>
</evidence>
<keyword evidence="2" id="KW-0472">Membrane</keyword>
<dbReference type="Proteomes" id="UP001063350">
    <property type="component" value="Chromosome"/>
</dbReference>
<dbReference type="Gene3D" id="3.90.190.10">
    <property type="entry name" value="Protein tyrosine phosphatase superfamily"/>
    <property type="match status" value="1"/>
</dbReference>
<dbReference type="InterPro" id="IPR050561">
    <property type="entry name" value="PTP"/>
</dbReference>
<evidence type="ECO:0000259" key="3">
    <source>
        <dbReference type="PROSITE" id="PS50054"/>
    </source>
</evidence>
<evidence type="ECO:0000259" key="4">
    <source>
        <dbReference type="PROSITE" id="PS50056"/>
    </source>
</evidence>
<feature type="domain" description="Tyrosine-protein phosphatase" evidence="3">
    <location>
        <begin position="21"/>
        <end position="168"/>
    </location>
</feature>
<gene>
    <name evidence="5" type="ORF">GF1_10030</name>
</gene>
<feature type="domain" description="Tyrosine specific protein phosphatases" evidence="4">
    <location>
        <begin position="88"/>
        <end position="142"/>
    </location>
</feature>
<evidence type="ECO:0000256" key="2">
    <source>
        <dbReference type="SAM" id="Phobius"/>
    </source>
</evidence>
<dbReference type="Pfam" id="PF22785">
    <property type="entry name" value="Tc-R-P"/>
    <property type="match status" value="1"/>
</dbReference>
<dbReference type="FunFam" id="3.90.190.10:FF:000157">
    <property type="entry name" value="Protein-tyrosine phosphatase"/>
    <property type="match status" value="1"/>
</dbReference>
<dbReference type="GO" id="GO:0016787">
    <property type="term" value="F:hydrolase activity"/>
    <property type="evidence" value="ECO:0007669"/>
    <property type="project" value="UniProtKB-KW"/>
</dbReference>
<name>A0A915U1A5_9BACT</name>
<dbReference type="PROSITE" id="PS50054">
    <property type="entry name" value="TYR_PHOSPHATASE_DUAL"/>
    <property type="match status" value="1"/>
</dbReference>
<dbReference type="RefSeq" id="WP_267928525.1">
    <property type="nucleotide sequence ID" value="NZ_AP024233.1"/>
</dbReference>
<dbReference type="InterPro" id="IPR029021">
    <property type="entry name" value="Prot-tyrosine_phosphatase-like"/>
</dbReference>
<dbReference type="InterPro" id="IPR020422">
    <property type="entry name" value="TYR_PHOSPHATASE_DUAL_dom"/>
</dbReference>
<dbReference type="SUPFAM" id="SSF52799">
    <property type="entry name" value="(Phosphotyrosine protein) phosphatases II"/>
    <property type="match status" value="1"/>
</dbReference>
<feature type="transmembrane region" description="Helical" evidence="2">
    <location>
        <begin position="21"/>
        <end position="39"/>
    </location>
</feature>
<keyword evidence="2" id="KW-0812">Transmembrane</keyword>
<dbReference type="InterPro" id="IPR016130">
    <property type="entry name" value="Tyr_Pase_AS"/>
</dbReference>
<evidence type="ECO:0000313" key="5">
    <source>
        <dbReference type="EMBL" id="BCO08627.1"/>
    </source>
</evidence>
<protein>
    <submittedName>
        <fullName evidence="5">Protein phosphatase</fullName>
    </submittedName>
</protein>
<dbReference type="PANTHER" id="PTHR23339">
    <property type="entry name" value="TYROSINE SPECIFIC PROTEIN PHOSPHATASE AND DUAL SPECIFICITY PROTEIN PHOSPHATASE"/>
    <property type="match status" value="1"/>
</dbReference>
<dbReference type="PROSITE" id="PS50056">
    <property type="entry name" value="TYR_PHOSPHATASE_2"/>
    <property type="match status" value="1"/>
</dbReference>
<reference evidence="5" key="1">
    <citation type="submission" date="2020-12" db="EMBL/GenBank/DDBJ databases">
        <title>Desulfobium dissulfuricans gen. nov., sp. nov., a novel mesophilic, sulfate-reducing bacterium isolated from a deep-sea hydrothermal vent.</title>
        <authorList>
            <person name="Hashimoto Y."/>
            <person name="Tame A."/>
            <person name="Sawayama S."/>
            <person name="Miyazaki J."/>
            <person name="Takai K."/>
            <person name="Nakagawa S."/>
        </authorList>
    </citation>
    <scope>NUCLEOTIDE SEQUENCE</scope>
    <source>
        <strain evidence="5">GF1</strain>
    </source>
</reference>
<dbReference type="InterPro" id="IPR000387">
    <property type="entry name" value="Tyr_Pase_dom"/>
</dbReference>